<reference evidence="1 2" key="1">
    <citation type="submission" date="2017-06" db="EMBL/GenBank/DDBJ databases">
        <title>Genome sequencing of cyanobaciteial culture collection at National Institute for Environmental Studies (NIES).</title>
        <authorList>
            <person name="Hirose Y."/>
            <person name="Shimura Y."/>
            <person name="Fujisawa T."/>
            <person name="Nakamura Y."/>
            <person name="Kawachi M."/>
        </authorList>
    </citation>
    <scope>NUCLEOTIDE SEQUENCE [LARGE SCALE GENOMIC DNA]</scope>
    <source>
        <strain evidence="1 2">NIES-23</strain>
    </source>
</reference>
<gene>
    <name evidence="1" type="ORF">NIES23_22950</name>
</gene>
<name>A0A1Z4KKK8_ANAVA</name>
<protein>
    <recommendedName>
        <fullName evidence="3">DUF2993 domain-containing protein</fullName>
    </recommendedName>
</protein>
<dbReference type="AlphaFoldDB" id="A0A1Z4KKK8"/>
<dbReference type="Proteomes" id="UP000217507">
    <property type="component" value="Chromosome"/>
</dbReference>
<sequence length="237" mass="26432">MPENNSQKRGLNKIRIITNVLTTALKLWLRSQVSQISDLEVEIKASDRQLLSGCIPWVSIFASHAIYQDLHITQIKLAAENIQINIGQVLKGQPLQLLQVVPVSGELIIDETDLNTSLSSGLLSTALNDVLDKLLPEYWSKSKHILWQKIILDHQQIKLNAILTSASEPIPLEICLHLELLSGQELQLSQIRVQQNQVTLLEDSNTHNVDLGSDVDIQELKLTPGQLVCRGQVNVNP</sequence>
<evidence type="ECO:0000313" key="1">
    <source>
        <dbReference type="EMBL" id="BAY69501.1"/>
    </source>
</evidence>
<dbReference type="InterPro" id="IPR021373">
    <property type="entry name" value="DUF2993"/>
</dbReference>
<evidence type="ECO:0000313" key="2">
    <source>
        <dbReference type="Proteomes" id="UP000217507"/>
    </source>
</evidence>
<accession>A0A1Z4KKK8</accession>
<dbReference type="EMBL" id="AP018216">
    <property type="protein sequence ID" value="BAY69501.1"/>
    <property type="molecule type" value="Genomic_DNA"/>
</dbReference>
<evidence type="ECO:0008006" key="3">
    <source>
        <dbReference type="Google" id="ProtNLM"/>
    </source>
</evidence>
<dbReference type="Pfam" id="PF11209">
    <property type="entry name" value="LmeA"/>
    <property type="match status" value="1"/>
</dbReference>
<organism evidence="1 2">
    <name type="scientific">Trichormus variabilis NIES-23</name>
    <dbReference type="NCBI Taxonomy" id="1973479"/>
    <lineage>
        <taxon>Bacteria</taxon>
        <taxon>Bacillati</taxon>
        <taxon>Cyanobacteriota</taxon>
        <taxon>Cyanophyceae</taxon>
        <taxon>Nostocales</taxon>
        <taxon>Nostocaceae</taxon>
        <taxon>Trichormus</taxon>
    </lineage>
</organism>
<proteinExistence type="predicted"/>